<dbReference type="Proteomes" id="UP000320244">
    <property type="component" value="Unassembled WGS sequence"/>
</dbReference>
<proteinExistence type="predicted"/>
<dbReference type="InterPro" id="IPR011051">
    <property type="entry name" value="RmlC_Cupin_sf"/>
</dbReference>
<name>A0A563DTP9_9MICO</name>
<accession>A0A563DTP9</accession>
<keyword evidence="3" id="KW-1185">Reference proteome</keyword>
<dbReference type="AlphaFoldDB" id="A0A563DTP9"/>
<dbReference type="InterPro" id="IPR014710">
    <property type="entry name" value="RmlC-like_jellyroll"/>
</dbReference>
<gene>
    <name evidence="2" type="ORF">FGL98_21645</name>
</gene>
<reference evidence="2 3" key="2">
    <citation type="submission" date="2019-08" db="EMBL/GenBank/DDBJ databases">
        <title>Jejuicoccus antrihumi gen. nov., sp. nov., a new member of the family Dermacoccaceae isolated from a cave.</title>
        <authorList>
            <person name="Schumann P."/>
            <person name="Kim I.S."/>
        </authorList>
    </citation>
    <scope>NUCLEOTIDE SEQUENCE [LARGE SCALE GENOMIC DNA]</scope>
    <source>
        <strain evidence="2 3">C5-26</strain>
    </source>
</reference>
<feature type="domain" description="Cupin type-2" evidence="1">
    <location>
        <begin position="39"/>
        <end position="100"/>
    </location>
</feature>
<comment type="caution">
    <text evidence="2">The sequence shown here is derived from an EMBL/GenBank/DDBJ whole genome shotgun (WGS) entry which is preliminary data.</text>
</comment>
<dbReference type="Gene3D" id="2.60.120.10">
    <property type="entry name" value="Jelly Rolls"/>
    <property type="match status" value="1"/>
</dbReference>
<organism evidence="2 3">
    <name type="scientific">Leekyejoonella antrihumi</name>
    <dbReference type="NCBI Taxonomy" id="1660198"/>
    <lineage>
        <taxon>Bacteria</taxon>
        <taxon>Bacillati</taxon>
        <taxon>Actinomycetota</taxon>
        <taxon>Actinomycetes</taxon>
        <taxon>Micrococcales</taxon>
        <taxon>Dermacoccaceae</taxon>
        <taxon>Leekyejoonella</taxon>
    </lineage>
</organism>
<sequence length="125" mass="13346">MPHLPSTSVHTFQRHGVTFHSYASSATGASRLAAWRADFSPNTPGRLHTMSDEEVLHVLDGALDVEIDEAHFVARTGDAVLVPRGASLRVSNNTTQPARAWVTTALGMTATMSGSAQPISPPWAQ</sequence>
<evidence type="ECO:0000313" key="2">
    <source>
        <dbReference type="EMBL" id="TWP33302.1"/>
    </source>
</evidence>
<evidence type="ECO:0000259" key="1">
    <source>
        <dbReference type="Pfam" id="PF07883"/>
    </source>
</evidence>
<dbReference type="EMBL" id="VCQV01000044">
    <property type="protein sequence ID" value="TWP33302.1"/>
    <property type="molecule type" value="Genomic_DNA"/>
</dbReference>
<dbReference type="SUPFAM" id="SSF51182">
    <property type="entry name" value="RmlC-like cupins"/>
    <property type="match status" value="1"/>
</dbReference>
<protein>
    <submittedName>
        <fullName evidence="2">Cupin domain-containing protein</fullName>
    </submittedName>
</protein>
<dbReference type="OrthoDB" id="5145129at2"/>
<reference evidence="2 3" key="1">
    <citation type="submission" date="2019-05" db="EMBL/GenBank/DDBJ databases">
        <authorList>
            <person name="Lee S.D."/>
        </authorList>
    </citation>
    <scope>NUCLEOTIDE SEQUENCE [LARGE SCALE GENOMIC DNA]</scope>
    <source>
        <strain evidence="2 3">C5-26</strain>
    </source>
</reference>
<dbReference type="RefSeq" id="WP_146320426.1">
    <property type="nucleotide sequence ID" value="NZ_VCQV01000044.1"/>
</dbReference>
<evidence type="ECO:0000313" key="3">
    <source>
        <dbReference type="Proteomes" id="UP000320244"/>
    </source>
</evidence>
<dbReference type="InterPro" id="IPR013096">
    <property type="entry name" value="Cupin_2"/>
</dbReference>
<dbReference type="Pfam" id="PF07883">
    <property type="entry name" value="Cupin_2"/>
    <property type="match status" value="1"/>
</dbReference>